<feature type="coiled-coil region" evidence="1">
    <location>
        <begin position="73"/>
        <end position="103"/>
    </location>
</feature>
<sequence length="521" mass="59746">MGKGAGKGRGKKKGKKDKVQVIPGGLTAEEEKDRQLKAKKAFEYFKETKVEEKKFDTYRQEREQLNYFWIVEKKRLEDKKAELRNKERELQDLEEKHAVEVKVYKQRVKHLLYEHQDEVTQEKTKGEEALSQTQTAHRLDEAELKADRRALRLQKQENELAHDAFLNSLKATHDRAVHDLRKEFARKGTEVQKLYEAKTKAVREALEEERKKDCGAIERQKNVHIEQLMASHEKAFAEIKNYYNDITHNNLDLIKSLKEEVADVRRREIQDEKAMETVARENRRMAEPFKKAKEDVAVLTKELEAYDGEKALLRQAKARLLVAENRLNSLKWEDEVLRQKHLEVVAQRDELKEKHRELISEVKQKASFKHLLLEKKLDAVAEQLEARDAQLDDALSRANVDVSRLSKEAAAQRARAKDIIGRKDAELASINDETSRIVAAHQDLMDAVAQKMTDLGVPTAELGFAPLQTSALQTSVFQQSRVPSQRRQTVVQDQLPVQTASLEVSGAHAASPVAVAMPQAV</sequence>
<evidence type="ECO:0000259" key="3">
    <source>
        <dbReference type="Pfam" id="PF13851"/>
    </source>
</evidence>
<dbReference type="PANTHER" id="PTHR31543:SF1">
    <property type="entry name" value="HECT DOMAIN-CONTAINING PROTEIN"/>
    <property type="match status" value="1"/>
</dbReference>
<gene>
    <name evidence="4" type="ORF">PECAL_1P18450</name>
</gene>
<keyword evidence="5" id="KW-1185">Reference proteome</keyword>
<feature type="compositionally biased region" description="Basic and acidic residues" evidence="2">
    <location>
        <begin position="119"/>
        <end position="128"/>
    </location>
</feature>
<dbReference type="EMBL" id="CAKKNE010000001">
    <property type="protein sequence ID" value="CAH0365405.1"/>
    <property type="molecule type" value="Genomic_DNA"/>
</dbReference>
<dbReference type="Proteomes" id="UP000789595">
    <property type="component" value="Unassembled WGS sequence"/>
</dbReference>
<feature type="region of interest" description="Disordered" evidence="2">
    <location>
        <begin position="119"/>
        <end position="142"/>
    </location>
</feature>
<feature type="compositionally biased region" description="Basic residues" evidence="2">
    <location>
        <begin position="1"/>
        <end position="16"/>
    </location>
</feature>
<feature type="region of interest" description="Disordered" evidence="2">
    <location>
        <begin position="1"/>
        <end position="28"/>
    </location>
</feature>
<dbReference type="GO" id="GO:0005874">
    <property type="term" value="C:microtubule"/>
    <property type="evidence" value="ECO:0007669"/>
    <property type="project" value="TreeGrafter"/>
</dbReference>
<feature type="coiled-coil region" evidence="1">
    <location>
        <begin position="289"/>
        <end position="333"/>
    </location>
</feature>
<dbReference type="InterPro" id="IPR039308">
    <property type="entry name" value="GAS8"/>
</dbReference>
<dbReference type="InterPro" id="IPR025593">
    <property type="entry name" value="GAS8_dom"/>
</dbReference>
<dbReference type="Pfam" id="PF13851">
    <property type="entry name" value="GAS"/>
    <property type="match status" value="1"/>
</dbReference>
<dbReference type="GO" id="GO:0005794">
    <property type="term" value="C:Golgi apparatus"/>
    <property type="evidence" value="ECO:0007669"/>
    <property type="project" value="TreeGrafter"/>
</dbReference>
<comment type="caution">
    <text evidence="4">The sequence shown here is derived from an EMBL/GenBank/DDBJ whole genome shotgun (WGS) entry which is preliminary data.</text>
</comment>
<dbReference type="GO" id="GO:0008017">
    <property type="term" value="F:microtubule binding"/>
    <property type="evidence" value="ECO:0007669"/>
    <property type="project" value="InterPro"/>
</dbReference>
<name>A0A8J2S7I5_9STRA</name>
<accession>A0A8J2S7I5</accession>
<evidence type="ECO:0000313" key="5">
    <source>
        <dbReference type="Proteomes" id="UP000789595"/>
    </source>
</evidence>
<dbReference type="PANTHER" id="PTHR31543">
    <property type="entry name" value="DYNEIN REGULATORY COMPLEX SUBUNIT 4"/>
    <property type="match status" value="1"/>
</dbReference>
<organism evidence="4 5">
    <name type="scientific">Pelagomonas calceolata</name>
    <dbReference type="NCBI Taxonomy" id="35677"/>
    <lineage>
        <taxon>Eukaryota</taxon>
        <taxon>Sar</taxon>
        <taxon>Stramenopiles</taxon>
        <taxon>Ochrophyta</taxon>
        <taxon>Pelagophyceae</taxon>
        <taxon>Pelagomonadales</taxon>
        <taxon>Pelagomonadaceae</taxon>
        <taxon>Pelagomonas</taxon>
    </lineage>
</organism>
<dbReference type="GO" id="GO:0031514">
    <property type="term" value="C:motile cilium"/>
    <property type="evidence" value="ECO:0007669"/>
    <property type="project" value="InterPro"/>
</dbReference>
<dbReference type="GO" id="GO:0048870">
    <property type="term" value="P:cell motility"/>
    <property type="evidence" value="ECO:0007669"/>
    <property type="project" value="InterPro"/>
</dbReference>
<proteinExistence type="predicted"/>
<protein>
    <recommendedName>
        <fullName evidence="3">Growth arrest-specific protein 8 domain-containing protein</fullName>
    </recommendedName>
</protein>
<evidence type="ECO:0000313" key="4">
    <source>
        <dbReference type="EMBL" id="CAH0365405.1"/>
    </source>
</evidence>
<dbReference type="GO" id="GO:0031267">
    <property type="term" value="F:small GTPase binding"/>
    <property type="evidence" value="ECO:0007669"/>
    <property type="project" value="InterPro"/>
</dbReference>
<dbReference type="OrthoDB" id="767661at2759"/>
<feature type="domain" description="Growth arrest-specific protein 8" evidence="3">
    <location>
        <begin position="227"/>
        <end position="406"/>
    </location>
</feature>
<evidence type="ECO:0000256" key="1">
    <source>
        <dbReference type="SAM" id="Coils"/>
    </source>
</evidence>
<evidence type="ECO:0000256" key="2">
    <source>
        <dbReference type="SAM" id="MobiDB-lite"/>
    </source>
</evidence>
<dbReference type="AlphaFoldDB" id="A0A8J2S7I5"/>
<keyword evidence="1" id="KW-0175">Coiled coil</keyword>
<reference evidence="4" key="1">
    <citation type="submission" date="2021-11" db="EMBL/GenBank/DDBJ databases">
        <authorList>
            <consortium name="Genoscope - CEA"/>
            <person name="William W."/>
        </authorList>
    </citation>
    <scope>NUCLEOTIDE SEQUENCE</scope>
</reference>